<dbReference type="EMBL" id="LUHQ01000001">
    <property type="protein sequence ID" value="OAP18847.1"/>
    <property type="molecule type" value="Genomic_DNA"/>
</dbReference>
<proteinExistence type="predicted"/>
<keyword evidence="1" id="KW-0812">Transmembrane</keyword>
<dbReference type="Proteomes" id="UP000078284">
    <property type="component" value="Chromosome 1"/>
</dbReference>
<protein>
    <recommendedName>
        <fullName evidence="4">Transmembrane protein</fullName>
    </recommendedName>
</protein>
<comment type="caution">
    <text evidence="2">The sequence shown here is derived from an EMBL/GenBank/DDBJ whole genome shotgun (WGS) entry which is preliminary data.</text>
</comment>
<evidence type="ECO:0000256" key="1">
    <source>
        <dbReference type="SAM" id="Phobius"/>
    </source>
</evidence>
<keyword evidence="1" id="KW-0472">Membrane</keyword>
<evidence type="ECO:0000313" key="3">
    <source>
        <dbReference type="Proteomes" id="UP000078284"/>
    </source>
</evidence>
<name>A0A178WKJ7_ARATH</name>
<evidence type="ECO:0000313" key="2">
    <source>
        <dbReference type="EMBL" id="OAP18847.1"/>
    </source>
</evidence>
<dbReference type="AlphaFoldDB" id="A0A178WKJ7"/>
<keyword evidence="1" id="KW-1133">Transmembrane helix</keyword>
<organism evidence="2 3">
    <name type="scientific">Arabidopsis thaliana</name>
    <name type="common">Mouse-ear cress</name>
    <dbReference type="NCBI Taxonomy" id="3702"/>
    <lineage>
        <taxon>Eukaryota</taxon>
        <taxon>Viridiplantae</taxon>
        <taxon>Streptophyta</taxon>
        <taxon>Embryophyta</taxon>
        <taxon>Tracheophyta</taxon>
        <taxon>Spermatophyta</taxon>
        <taxon>Magnoliopsida</taxon>
        <taxon>eudicotyledons</taxon>
        <taxon>Gunneridae</taxon>
        <taxon>Pentapetalae</taxon>
        <taxon>rosids</taxon>
        <taxon>malvids</taxon>
        <taxon>Brassicales</taxon>
        <taxon>Brassicaceae</taxon>
        <taxon>Camelineae</taxon>
        <taxon>Arabidopsis</taxon>
    </lineage>
</organism>
<feature type="transmembrane region" description="Helical" evidence="1">
    <location>
        <begin position="6"/>
        <end position="27"/>
    </location>
</feature>
<reference evidence="3" key="1">
    <citation type="journal article" date="2016" name="Proc. Natl. Acad. Sci. U.S.A.">
        <title>Chromosome-level assembly of Arabidopsis thaliana Ler reveals the extent of translocation and inversion polymorphisms.</title>
        <authorList>
            <person name="Zapata L."/>
            <person name="Ding J."/>
            <person name="Willing E.M."/>
            <person name="Hartwig B."/>
            <person name="Bezdan D."/>
            <person name="Jiao W.B."/>
            <person name="Patel V."/>
            <person name="Velikkakam James G."/>
            <person name="Koornneef M."/>
            <person name="Ossowski S."/>
            <person name="Schneeberger K."/>
        </authorList>
    </citation>
    <scope>NUCLEOTIDE SEQUENCE [LARGE SCALE GENOMIC DNA]</scope>
    <source>
        <strain evidence="3">cv. Landsberg erecta</strain>
    </source>
</reference>
<evidence type="ECO:0008006" key="4">
    <source>
        <dbReference type="Google" id="ProtNLM"/>
    </source>
</evidence>
<gene>
    <name evidence="2" type="ordered locus">AXX17_At1g47990</name>
</gene>
<accession>A0A178WKJ7</accession>
<sequence length="50" mass="5823">MGKMIMFIVFMAVFLLILIIWLIHFLYNKTKKDGGKIRTSCHPFGYDDGV</sequence>